<reference evidence="3" key="2">
    <citation type="journal article" date="2019" name="BMC Genomics">
        <title>Complete genome sequence analysis of the thermoacidophilic verrucomicrobial methanotroph 'Candidatus Methylacidiphilum kamchatkense' strain Kam1 and comparison with its closest relatives.</title>
        <authorList>
            <person name="Kruse T."/>
            <person name="Ratnadevi C.M."/>
            <person name="Erikstad H.A."/>
            <person name="Birkeland N.K."/>
        </authorList>
    </citation>
    <scope>NUCLEOTIDE SEQUENCE</scope>
    <source>
        <strain evidence="3">Kam1</strain>
    </source>
</reference>
<feature type="domain" description="ATPase AAA-type core" evidence="1">
    <location>
        <begin position="26"/>
        <end position="125"/>
    </location>
</feature>
<dbReference type="Gene3D" id="3.40.50.300">
    <property type="entry name" value="P-loop containing nucleotide triphosphate hydrolases"/>
    <property type="match status" value="1"/>
</dbReference>
<dbReference type="InterPro" id="IPR027417">
    <property type="entry name" value="P-loop_NTPase"/>
</dbReference>
<name>A0A0C1RW79_9BACT</name>
<protein>
    <submittedName>
        <fullName evidence="3">Putative AbiEii toxin of type IV toxin-antitoxin system</fullName>
    </submittedName>
</protein>
<gene>
    <name evidence="2" type="ORF">A946_00175</name>
    <name evidence="3" type="ORF">kam1_1637</name>
</gene>
<keyword evidence="4" id="KW-1185">Reference proteome</keyword>
<organism evidence="3 5">
    <name type="scientific">Methylacidiphilum kamchatkense Kam1</name>
    <dbReference type="NCBI Taxonomy" id="1202785"/>
    <lineage>
        <taxon>Bacteria</taxon>
        <taxon>Pseudomonadati</taxon>
        <taxon>Verrucomicrobiota</taxon>
        <taxon>Methylacidiphilae</taxon>
        <taxon>Methylacidiphilales</taxon>
        <taxon>Methylacidiphilaceae</taxon>
        <taxon>Methylacidiphilum (ex Ratnadevi et al. 2023)</taxon>
    </lineage>
</organism>
<dbReference type="InterPro" id="IPR003959">
    <property type="entry name" value="ATPase_AAA_core"/>
</dbReference>
<dbReference type="AlphaFoldDB" id="A0A0C1RW79"/>
<evidence type="ECO:0000313" key="2">
    <source>
        <dbReference type="EMBL" id="KIE59191.1"/>
    </source>
</evidence>
<sequence>MLQNHQFSDRFKQALTDLLPQIKDIQTSQTAYGPVLLSVYEKYLEEVPISIYQLSDGELICLAFLALILAPNELGAFLFCIEEPENFLHPYLIDGLVEVYLQRQRELGPQAAQLLITTHSLHLINNVNIENLLITSKKKGATHISSPKMKKEVQEVLSREELGLGDLFYSGTLEGED</sequence>
<evidence type="ECO:0000313" key="5">
    <source>
        <dbReference type="Proteomes" id="UP000315925"/>
    </source>
</evidence>
<evidence type="ECO:0000259" key="1">
    <source>
        <dbReference type="Pfam" id="PF13304"/>
    </source>
</evidence>
<dbReference type="Proteomes" id="UP000031594">
    <property type="component" value="Unassembled WGS sequence"/>
</dbReference>
<dbReference type="GO" id="GO:0016887">
    <property type="term" value="F:ATP hydrolysis activity"/>
    <property type="evidence" value="ECO:0007669"/>
    <property type="project" value="InterPro"/>
</dbReference>
<dbReference type="EMBL" id="JQNX01000001">
    <property type="protein sequence ID" value="KIE59191.1"/>
    <property type="molecule type" value="Genomic_DNA"/>
</dbReference>
<reference evidence="5" key="3">
    <citation type="submission" date="2019-03" db="EMBL/GenBank/DDBJ databases">
        <title>Complete genome of Methylacidiphilum kamchatkense Kam1.</title>
        <authorList>
            <person name="Kruse T."/>
            <person name="Murarilal Ratnadevi C."/>
            <person name="Erikstad H.-A."/>
            <person name="Birkeland N.-K."/>
        </authorList>
    </citation>
    <scope>NUCLEOTIDE SEQUENCE [LARGE SCALE GENOMIC DNA]</scope>
    <source>
        <strain evidence="5">kam1</strain>
    </source>
</reference>
<dbReference type="Pfam" id="PF13304">
    <property type="entry name" value="AAA_21"/>
    <property type="match status" value="1"/>
</dbReference>
<proteinExistence type="predicted"/>
<evidence type="ECO:0000313" key="3">
    <source>
        <dbReference type="EMBL" id="QDQ42852.1"/>
    </source>
</evidence>
<evidence type="ECO:0000313" key="4">
    <source>
        <dbReference type="Proteomes" id="UP000031594"/>
    </source>
</evidence>
<dbReference type="KEGG" id="mkc:kam1_1637"/>
<dbReference type="STRING" id="1202785.A946_00175"/>
<dbReference type="SUPFAM" id="SSF52540">
    <property type="entry name" value="P-loop containing nucleoside triphosphate hydrolases"/>
    <property type="match status" value="1"/>
</dbReference>
<accession>A0A0C1RW79</accession>
<dbReference type="Proteomes" id="UP000315925">
    <property type="component" value="Chromosome"/>
</dbReference>
<dbReference type="PANTHER" id="PTHR40396">
    <property type="entry name" value="ATPASE-LIKE PROTEIN"/>
    <property type="match status" value="1"/>
</dbReference>
<dbReference type="GO" id="GO:0005524">
    <property type="term" value="F:ATP binding"/>
    <property type="evidence" value="ECO:0007669"/>
    <property type="project" value="InterPro"/>
</dbReference>
<dbReference type="PANTHER" id="PTHR40396:SF1">
    <property type="entry name" value="ATPASE AAA-TYPE CORE DOMAIN-CONTAINING PROTEIN"/>
    <property type="match status" value="1"/>
</dbReference>
<dbReference type="EMBL" id="CP037899">
    <property type="protein sequence ID" value="QDQ42852.1"/>
    <property type="molecule type" value="Genomic_DNA"/>
</dbReference>
<reference evidence="2 4" key="1">
    <citation type="submission" date="2014-08" db="EMBL/GenBank/DDBJ databases">
        <title>Methylacidiphilum kamchatkense strain Kam1 draft genome sequence.</title>
        <authorList>
            <person name="Birkeland N.-K."/>
            <person name="Erikstad H.A."/>
        </authorList>
    </citation>
    <scope>NUCLEOTIDE SEQUENCE [LARGE SCALE GENOMIC DNA]</scope>
    <source>
        <strain evidence="2 4">Kam1</strain>
    </source>
</reference>